<evidence type="ECO:0000313" key="3">
    <source>
        <dbReference type="Proteomes" id="UP001302745"/>
    </source>
</evidence>
<evidence type="ECO:0000259" key="1">
    <source>
        <dbReference type="Pfam" id="PF00561"/>
    </source>
</evidence>
<dbReference type="PANTHER" id="PTHR43139">
    <property type="entry name" value="SI:DKEY-122A22.2"/>
    <property type="match status" value="1"/>
</dbReference>
<dbReference type="InterPro" id="IPR029058">
    <property type="entry name" value="AB_hydrolase_fold"/>
</dbReference>
<comment type="caution">
    <text evidence="2">The sequence shown here is derived from an EMBL/GenBank/DDBJ whole genome shotgun (WGS) entry which is preliminary data.</text>
</comment>
<feature type="domain" description="AB hydrolase-1" evidence="1">
    <location>
        <begin position="16"/>
        <end position="116"/>
    </location>
</feature>
<keyword evidence="3" id="KW-1185">Reference proteome</keyword>
<reference evidence="2" key="2">
    <citation type="submission" date="2023-05" db="EMBL/GenBank/DDBJ databases">
        <authorList>
            <consortium name="Lawrence Berkeley National Laboratory"/>
            <person name="Steindorff A."/>
            <person name="Hensen N."/>
            <person name="Bonometti L."/>
            <person name="Westerberg I."/>
            <person name="Brannstrom I.O."/>
            <person name="Guillou S."/>
            <person name="Cros-Aarteil S."/>
            <person name="Calhoun S."/>
            <person name="Haridas S."/>
            <person name="Kuo A."/>
            <person name="Mondo S."/>
            <person name="Pangilinan J."/>
            <person name="Riley R."/>
            <person name="Labutti K."/>
            <person name="Andreopoulos B."/>
            <person name="Lipzen A."/>
            <person name="Chen C."/>
            <person name="Yanf M."/>
            <person name="Daum C."/>
            <person name="Ng V."/>
            <person name="Clum A."/>
            <person name="Ohm R."/>
            <person name="Martin F."/>
            <person name="Silar P."/>
            <person name="Natvig D."/>
            <person name="Lalanne C."/>
            <person name="Gautier V."/>
            <person name="Ament-Velasquez S.L."/>
            <person name="Kruys A."/>
            <person name="Hutchinson M.I."/>
            <person name="Powell A.J."/>
            <person name="Barry K."/>
            <person name="Miller A.N."/>
            <person name="Grigoriev I.V."/>
            <person name="Debuchy R."/>
            <person name="Gladieux P."/>
            <person name="Thoren M.H."/>
            <person name="Johannesson H."/>
        </authorList>
    </citation>
    <scope>NUCLEOTIDE SEQUENCE</scope>
    <source>
        <strain evidence="2">CBS 538.74</strain>
    </source>
</reference>
<protein>
    <submittedName>
        <fullName evidence="2">Alpha/Beta hydrolase protein</fullName>
    </submittedName>
</protein>
<dbReference type="PANTHER" id="PTHR43139:SF65">
    <property type="entry name" value="HYDROLASE FAMILY PROTEIN, PUTATIVE (AFU_ORTHOLOGUE AFUA_6G07060)-RELATED"/>
    <property type="match status" value="1"/>
</dbReference>
<name>A0AAN6VFR1_9PEZI</name>
<dbReference type="Pfam" id="PF00561">
    <property type="entry name" value="Abhydrolase_1"/>
    <property type="match status" value="1"/>
</dbReference>
<dbReference type="Gene3D" id="3.40.50.1820">
    <property type="entry name" value="alpha/beta hydrolase"/>
    <property type="match status" value="1"/>
</dbReference>
<evidence type="ECO:0000313" key="2">
    <source>
        <dbReference type="EMBL" id="KAK4150612.1"/>
    </source>
</evidence>
<accession>A0AAN6VFR1</accession>
<dbReference type="GO" id="GO:0016787">
    <property type="term" value="F:hydrolase activity"/>
    <property type="evidence" value="ECO:0007669"/>
    <property type="project" value="UniProtKB-KW"/>
</dbReference>
<reference evidence="2" key="1">
    <citation type="journal article" date="2023" name="Mol. Phylogenet. Evol.">
        <title>Genome-scale phylogeny and comparative genomics of the fungal order Sordariales.</title>
        <authorList>
            <person name="Hensen N."/>
            <person name="Bonometti L."/>
            <person name="Westerberg I."/>
            <person name="Brannstrom I.O."/>
            <person name="Guillou S."/>
            <person name="Cros-Aarteil S."/>
            <person name="Calhoun S."/>
            <person name="Haridas S."/>
            <person name="Kuo A."/>
            <person name="Mondo S."/>
            <person name="Pangilinan J."/>
            <person name="Riley R."/>
            <person name="LaButti K."/>
            <person name="Andreopoulos B."/>
            <person name="Lipzen A."/>
            <person name="Chen C."/>
            <person name="Yan M."/>
            <person name="Daum C."/>
            <person name="Ng V."/>
            <person name="Clum A."/>
            <person name="Steindorff A."/>
            <person name="Ohm R.A."/>
            <person name="Martin F."/>
            <person name="Silar P."/>
            <person name="Natvig D.O."/>
            <person name="Lalanne C."/>
            <person name="Gautier V."/>
            <person name="Ament-Velasquez S.L."/>
            <person name="Kruys A."/>
            <person name="Hutchinson M.I."/>
            <person name="Powell A.J."/>
            <person name="Barry K."/>
            <person name="Miller A.N."/>
            <person name="Grigoriev I.V."/>
            <person name="Debuchy R."/>
            <person name="Gladieux P."/>
            <person name="Hiltunen Thoren M."/>
            <person name="Johannesson H."/>
        </authorList>
    </citation>
    <scope>NUCLEOTIDE SEQUENCE</scope>
    <source>
        <strain evidence="2">CBS 538.74</strain>
    </source>
</reference>
<dbReference type="SUPFAM" id="SSF53474">
    <property type="entry name" value="alpha/beta-Hydrolases"/>
    <property type="match status" value="1"/>
</dbReference>
<dbReference type="InterPro" id="IPR052370">
    <property type="entry name" value="Meta-cleavage_hydrolase"/>
</dbReference>
<sequence>MFHLSLPPSPPSPNAPTILLLHGALSSHLQSALVTPHLQSYHVLVPDLPGHARSSALTPATIPSITDRVACLIRAHARDGGRAHVADMSMGGFVALDLARRYPELCLSAFLSGATPFVGGGVNAFLARHTWVLYYGLFLVNKVMPDGVYWWMCRRLGLRRHEALRREMCANTRWTLVQEVYGSILGIGWEEIRAVDRVRCLAVAGGKQDQVDMTKRMGEVWKKSGNVESRAVVVKEAVHAWDLQMPELLADGIKSWVEETELPEEFEALD</sequence>
<dbReference type="InterPro" id="IPR000073">
    <property type="entry name" value="AB_hydrolase_1"/>
</dbReference>
<dbReference type="AlphaFoldDB" id="A0AAN6VFR1"/>
<proteinExistence type="predicted"/>
<keyword evidence="2" id="KW-0378">Hydrolase</keyword>
<dbReference type="GO" id="GO:0005783">
    <property type="term" value="C:endoplasmic reticulum"/>
    <property type="evidence" value="ECO:0007669"/>
    <property type="project" value="TreeGrafter"/>
</dbReference>
<gene>
    <name evidence="2" type="ORF">C8A00DRAFT_46035</name>
</gene>
<dbReference type="EMBL" id="MU857060">
    <property type="protein sequence ID" value="KAK4150612.1"/>
    <property type="molecule type" value="Genomic_DNA"/>
</dbReference>
<dbReference type="Proteomes" id="UP001302745">
    <property type="component" value="Unassembled WGS sequence"/>
</dbReference>
<organism evidence="2 3">
    <name type="scientific">Chaetomidium leptoderma</name>
    <dbReference type="NCBI Taxonomy" id="669021"/>
    <lineage>
        <taxon>Eukaryota</taxon>
        <taxon>Fungi</taxon>
        <taxon>Dikarya</taxon>
        <taxon>Ascomycota</taxon>
        <taxon>Pezizomycotina</taxon>
        <taxon>Sordariomycetes</taxon>
        <taxon>Sordariomycetidae</taxon>
        <taxon>Sordariales</taxon>
        <taxon>Chaetomiaceae</taxon>
        <taxon>Chaetomidium</taxon>
    </lineage>
</organism>